<dbReference type="Proteomes" id="UP001152049">
    <property type="component" value="Unassembled WGS sequence"/>
</dbReference>
<proteinExistence type="predicted"/>
<accession>A0A9W8V9R1</accession>
<gene>
    <name evidence="1" type="ORF">NW762_010978</name>
</gene>
<dbReference type="Pfam" id="PF02958">
    <property type="entry name" value="EcKL"/>
    <property type="match status" value="1"/>
</dbReference>
<dbReference type="InterPro" id="IPR011009">
    <property type="entry name" value="Kinase-like_dom_sf"/>
</dbReference>
<comment type="caution">
    <text evidence="1">The sequence shown here is derived from an EMBL/GenBank/DDBJ whole genome shotgun (WGS) entry which is preliminary data.</text>
</comment>
<protein>
    <recommendedName>
        <fullName evidence="3">Aminoglycoside phosphotransferase</fullName>
    </recommendedName>
</protein>
<evidence type="ECO:0008006" key="3">
    <source>
        <dbReference type="Google" id="ProtNLM"/>
    </source>
</evidence>
<keyword evidence="2" id="KW-1185">Reference proteome</keyword>
<dbReference type="EMBL" id="JAOQAZ010000026">
    <property type="protein sequence ID" value="KAJ4252380.1"/>
    <property type="molecule type" value="Genomic_DNA"/>
</dbReference>
<evidence type="ECO:0000313" key="2">
    <source>
        <dbReference type="Proteomes" id="UP001152049"/>
    </source>
</evidence>
<organism evidence="1 2">
    <name type="scientific">Fusarium torreyae</name>
    <dbReference type="NCBI Taxonomy" id="1237075"/>
    <lineage>
        <taxon>Eukaryota</taxon>
        <taxon>Fungi</taxon>
        <taxon>Dikarya</taxon>
        <taxon>Ascomycota</taxon>
        <taxon>Pezizomycotina</taxon>
        <taxon>Sordariomycetes</taxon>
        <taxon>Hypocreomycetidae</taxon>
        <taxon>Hypocreales</taxon>
        <taxon>Nectriaceae</taxon>
        <taxon>Fusarium</taxon>
    </lineage>
</organism>
<dbReference type="AlphaFoldDB" id="A0A9W8V9R1"/>
<dbReference type="InterPro" id="IPR004119">
    <property type="entry name" value="EcKL"/>
</dbReference>
<dbReference type="OrthoDB" id="191037at2759"/>
<sequence>MTTAEVLPSLPQDITAQWLSPKISVKNAMIQVKKIITGTATLVLISAMPEDGSQPISVCVKGGFNPTMLSQFPFILSLYTREVDFYNNLAPRVPHLNVPRKLWAEKSADNAVVIMEDICAASFVFSDPVETWPVHRVKKVVEQFAALHAATWGVEAASVP</sequence>
<evidence type="ECO:0000313" key="1">
    <source>
        <dbReference type="EMBL" id="KAJ4252380.1"/>
    </source>
</evidence>
<name>A0A9W8V9R1_9HYPO</name>
<dbReference type="SUPFAM" id="SSF56112">
    <property type="entry name" value="Protein kinase-like (PK-like)"/>
    <property type="match status" value="1"/>
</dbReference>
<reference evidence="1" key="1">
    <citation type="submission" date="2022-09" db="EMBL/GenBank/DDBJ databases">
        <title>Fusarium specimens isolated from Avocado Roots.</title>
        <authorList>
            <person name="Stajich J."/>
            <person name="Roper C."/>
            <person name="Heimlech-Rivalta G."/>
        </authorList>
    </citation>
    <scope>NUCLEOTIDE SEQUENCE</scope>
    <source>
        <strain evidence="1">CF00136</strain>
    </source>
</reference>